<keyword evidence="3" id="KW-1185">Reference proteome</keyword>
<dbReference type="Gene3D" id="3.10.450.40">
    <property type="match status" value="1"/>
</dbReference>
<dbReference type="Pfam" id="PF04965">
    <property type="entry name" value="GPW_gp25"/>
    <property type="match status" value="1"/>
</dbReference>
<protein>
    <recommendedName>
        <fullName evidence="1">IraD/Gp25-like domain-containing protein</fullName>
    </recommendedName>
</protein>
<dbReference type="Proteomes" id="UP000598271">
    <property type="component" value="Unassembled WGS sequence"/>
</dbReference>
<reference evidence="2 3" key="1">
    <citation type="journal article" date="2014" name="Int. J. Syst. Evol. Microbiol.">
        <title>Complete genome sequence of Corynebacterium casei LMG S-19264T (=DSM 44701T), isolated from a smear-ripened cheese.</title>
        <authorList>
            <consortium name="US DOE Joint Genome Institute (JGI-PGF)"/>
            <person name="Walter F."/>
            <person name="Albersmeier A."/>
            <person name="Kalinowski J."/>
            <person name="Ruckert C."/>
        </authorList>
    </citation>
    <scope>NUCLEOTIDE SEQUENCE [LARGE SCALE GENOMIC DNA]</scope>
    <source>
        <strain evidence="2 3">KCTC 12866</strain>
    </source>
</reference>
<evidence type="ECO:0000313" key="3">
    <source>
        <dbReference type="Proteomes" id="UP000598271"/>
    </source>
</evidence>
<feature type="domain" description="IraD/Gp25-like" evidence="1">
    <location>
        <begin position="46"/>
        <end position="140"/>
    </location>
</feature>
<evidence type="ECO:0000259" key="1">
    <source>
        <dbReference type="Pfam" id="PF04965"/>
    </source>
</evidence>
<name>A0A8J3D1U1_9BACT</name>
<accession>A0A8J3D1U1</accession>
<dbReference type="SUPFAM" id="SSF160719">
    <property type="entry name" value="gpW/gp25-like"/>
    <property type="match status" value="1"/>
</dbReference>
<dbReference type="InterPro" id="IPR007048">
    <property type="entry name" value="IraD/Gp25-like"/>
</dbReference>
<dbReference type="AlphaFoldDB" id="A0A8J3D1U1"/>
<gene>
    <name evidence="2" type="ORF">GCM10007390_00960</name>
</gene>
<proteinExistence type="predicted"/>
<organism evidence="2 3">
    <name type="scientific">Persicitalea jodogahamensis</name>
    <dbReference type="NCBI Taxonomy" id="402147"/>
    <lineage>
        <taxon>Bacteria</taxon>
        <taxon>Pseudomonadati</taxon>
        <taxon>Bacteroidota</taxon>
        <taxon>Cytophagia</taxon>
        <taxon>Cytophagales</taxon>
        <taxon>Spirosomataceae</taxon>
        <taxon>Persicitalea</taxon>
    </lineage>
</organism>
<comment type="caution">
    <text evidence="2">The sequence shown here is derived from an EMBL/GenBank/DDBJ whole genome shotgun (WGS) entry which is preliminary data.</text>
</comment>
<dbReference type="EMBL" id="BMXF01000001">
    <property type="protein sequence ID" value="GHB52138.1"/>
    <property type="molecule type" value="Genomic_DNA"/>
</dbReference>
<evidence type="ECO:0000313" key="2">
    <source>
        <dbReference type="EMBL" id="GHB52138.1"/>
    </source>
</evidence>
<sequence length="162" mass="19258">MGKNKIPNQFCKPNFSVRHIMQEEYYTLPMDLDQLVEGRAHLRCTLHKSIYQHIYLLLVTHFDETRYDATFGCALWDHDFSIMSSLKWKDLIRESVEQTVARYEPRLSALKVKVEMEEYEVMTKANHYIRKRIGVSVDGTITRTKEPFRFFERVFISPMSAE</sequence>